<proteinExistence type="predicted"/>
<organism evidence="2 3">
    <name type="scientific">Aspergillus transmontanensis</name>
    <dbReference type="NCBI Taxonomy" id="1034304"/>
    <lineage>
        <taxon>Eukaryota</taxon>
        <taxon>Fungi</taxon>
        <taxon>Dikarya</taxon>
        <taxon>Ascomycota</taxon>
        <taxon>Pezizomycotina</taxon>
        <taxon>Eurotiomycetes</taxon>
        <taxon>Eurotiomycetidae</taxon>
        <taxon>Eurotiales</taxon>
        <taxon>Aspergillaceae</taxon>
        <taxon>Aspergillus</taxon>
        <taxon>Aspergillus subgen. Circumdati</taxon>
    </lineage>
</organism>
<sequence length="57" mass="6442">MSSIYFSFQLASAGGLAFRPMPSLFTFRSIYDPTSVVVFSHILYFSFLLPLLILIFA</sequence>
<dbReference type="EMBL" id="ML738307">
    <property type="protein sequence ID" value="KAE8316316.1"/>
    <property type="molecule type" value="Genomic_DNA"/>
</dbReference>
<dbReference type="Proteomes" id="UP000325433">
    <property type="component" value="Unassembled WGS sequence"/>
</dbReference>
<keyword evidence="1" id="KW-0812">Transmembrane</keyword>
<accession>A0A5N6W7B5</accession>
<name>A0A5N6W7B5_9EURO</name>
<evidence type="ECO:0000313" key="3">
    <source>
        <dbReference type="Proteomes" id="UP000325433"/>
    </source>
</evidence>
<gene>
    <name evidence="2" type="ORF">BDV41DRAFT_124236</name>
</gene>
<evidence type="ECO:0000313" key="2">
    <source>
        <dbReference type="EMBL" id="KAE8316316.1"/>
    </source>
</evidence>
<keyword evidence="3" id="KW-1185">Reference proteome</keyword>
<dbReference type="AlphaFoldDB" id="A0A5N6W7B5"/>
<keyword evidence="1" id="KW-1133">Transmembrane helix</keyword>
<reference evidence="3" key="1">
    <citation type="submission" date="2019-04" db="EMBL/GenBank/DDBJ databases">
        <title>Friends and foes A comparative genomics studyof 23 Aspergillus species from section Flavi.</title>
        <authorList>
            <consortium name="DOE Joint Genome Institute"/>
            <person name="Kjaerbolling I."/>
            <person name="Vesth T."/>
            <person name="Frisvad J.C."/>
            <person name="Nybo J.L."/>
            <person name="Theobald S."/>
            <person name="Kildgaard S."/>
            <person name="Isbrandt T."/>
            <person name="Kuo A."/>
            <person name="Sato A."/>
            <person name="Lyhne E.K."/>
            <person name="Kogle M.E."/>
            <person name="Wiebenga A."/>
            <person name="Kun R.S."/>
            <person name="Lubbers R.J."/>
            <person name="Makela M.R."/>
            <person name="Barry K."/>
            <person name="Chovatia M."/>
            <person name="Clum A."/>
            <person name="Daum C."/>
            <person name="Haridas S."/>
            <person name="He G."/>
            <person name="LaButti K."/>
            <person name="Lipzen A."/>
            <person name="Mondo S."/>
            <person name="Riley R."/>
            <person name="Salamov A."/>
            <person name="Simmons B.A."/>
            <person name="Magnuson J.K."/>
            <person name="Henrissat B."/>
            <person name="Mortensen U.H."/>
            <person name="Larsen T.O."/>
            <person name="Devries R.P."/>
            <person name="Grigoriev I.V."/>
            <person name="Machida M."/>
            <person name="Baker S.E."/>
            <person name="Andersen M.R."/>
        </authorList>
    </citation>
    <scope>NUCLEOTIDE SEQUENCE [LARGE SCALE GENOMIC DNA]</scope>
    <source>
        <strain evidence="3">CBS 130015</strain>
    </source>
</reference>
<feature type="transmembrane region" description="Helical" evidence="1">
    <location>
        <begin position="36"/>
        <end position="56"/>
    </location>
</feature>
<evidence type="ECO:0000256" key="1">
    <source>
        <dbReference type="SAM" id="Phobius"/>
    </source>
</evidence>
<protein>
    <submittedName>
        <fullName evidence="2">Uncharacterized protein</fullName>
    </submittedName>
</protein>
<keyword evidence="1" id="KW-0472">Membrane</keyword>